<name>A0AC35GCZ7_9BILA</name>
<evidence type="ECO:0000313" key="1">
    <source>
        <dbReference type="Proteomes" id="UP000887580"/>
    </source>
</evidence>
<organism evidence="1 2">
    <name type="scientific">Panagrolaimus sp. PS1159</name>
    <dbReference type="NCBI Taxonomy" id="55785"/>
    <lineage>
        <taxon>Eukaryota</taxon>
        <taxon>Metazoa</taxon>
        <taxon>Ecdysozoa</taxon>
        <taxon>Nematoda</taxon>
        <taxon>Chromadorea</taxon>
        <taxon>Rhabditida</taxon>
        <taxon>Tylenchina</taxon>
        <taxon>Panagrolaimomorpha</taxon>
        <taxon>Panagrolaimoidea</taxon>
        <taxon>Panagrolaimidae</taxon>
        <taxon>Panagrolaimus</taxon>
    </lineage>
</organism>
<evidence type="ECO:0000313" key="2">
    <source>
        <dbReference type="WBParaSite" id="PS1159_v2.g403.t1"/>
    </source>
</evidence>
<reference evidence="2" key="1">
    <citation type="submission" date="2022-11" db="UniProtKB">
        <authorList>
            <consortium name="WormBaseParasite"/>
        </authorList>
    </citation>
    <scope>IDENTIFICATION</scope>
</reference>
<sequence length="235" mass="26723">MPPEMKCSTMRSPFKSKPIRQAQGFATSGETSDWERSLSPVGPSPRRLPPQPINRQPFNITTHVVTHEFSGNDFSLFLGERMNIVDNGDPDWLHGIRTGDRTKTLLTFPNTCVAPIMPGEQPMKLSQNVNLIESRLRLYRDQVVFAQPNSMRDDRVKVRNERGTIAECPLLTGMLIKYTVLNFTLTELIHRYNRSISQQNERNVCKKAVYISVATNDSEGGDENINSSKKIFRKI</sequence>
<proteinExistence type="predicted"/>
<protein>
    <submittedName>
        <fullName evidence="2">SH3 domain-containing protein</fullName>
    </submittedName>
</protein>
<accession>A0AC35GCZ7</accession>
<dbReference type="WBParaSite" id="PS1159_v2.g403.t1">
    <property type="protein sequence ID" value="PS1159_v2.g403.t1"/>
    <property type="gene ID" value="PS1159_v2.g403"/>
</dbReference>
<dbReference type="Proteomes" id="UP000887580">
    <property type="component" value="Unplaced"/>
</dbReference>